<evidence type="ECO:0000256" key="18">
    <source>
        <dbReference type="ARBA" id="ARBA00049504"/>
    </source>
</evidence>
<keyword evidence="10 19" id="KW-0812">Transmembrane</keyword>
<evidence type="ECO:0000256" key="6">
    <source>
        <dbReference type="ARBA" id="ARBA00015850"/>
    </source>
</evidence>
<feature type="transmembrane region" description="Helical" evidence="19">
    <location>
        <begin position="186"/>
        <end position="216"/>
    </location>
</feature>
<feature type="transmembrane region" description="Helical" evidence="19">
    <location>
        <begin position="236"/>
        <end position="258"/>
    </location>
</feature>
<keyword evidence="8 19" id="KW-0169">Cobalamin biosynthesis</keyword>
<dbReference type="PANTHER" id="PTHR34148:SF1">
    <property type="entry name" value="ADENOSYLCOBINAMIDE-GDP RIBAZOLETRANSFERASE"/>
    <property type="match status" value="1"/>
</dbReference>
<feature type="transmembrane region" description="Helical" evidence="19">
    <location>
        <begin position="68"/>
        <end position="86"/>
    </location>
</feature>
<evidence type="ECO:0000256" key="10">
    <source>
        <dbReference type="ARBA" id="ARBA00022692"/>
    </source>
</evidence>
<evidence type="ECO:0000256" key="8">
    <source>
        <dbReference type="ARBA" id="ARBA00022573"/>
    </source>
</evidence>
<name>A0A251ZTK3_9PROT</name>
<keyword evidence="11 19" id="KW-0460">Magnesium</keyword>
<dbReference type="Pfam" id="PF02654">
    <property type="entry name" value="CobS"/>
    <property type="match status" value="1"/>
</dbReference>
<evidence type="ECO:0000313" key="20">
    <source>
        <dbReference type="EMBL" id="OUI77986.1"/>
    </source>
</evidence>
<feature type="transmembrane region" description="Helical" evidence="19">
    <location>
        <begin position="116"/>
        <end position="138"/>
    </location>
</feature>
<keyword evidence="13 19" id="KW-0472">Membrane</keyword>
<comment type="catalytic activity">
    <reaction evidence="17 19">
        <text>alpha-ribazole + adenosylcob(III)inamide-GDP = adenosylcob(III)alamin + GMP + H(+)</text>
        <dbReference type="Rhea" id="RHEA:16049"/>
        <dbReference type="ChEBI" id="CHEBI:10329"/>
        <dbReference type="ChEBI" id="CHEBI:15378"/>
        <dbReference type="ChEBI" id="CHEBI:18408"/>
        <dbReference type="ChEBI" id="CHEBI:58115"/>
        <dbReference type="ChEBI" id="CHEBI:60487"/>
        <dbReference type="EC" id="2.7.8.26"/>
    </reaction>
</comment>
<dbReference type="GO" id="GO:0005886">
    <property type="term" value="C:plasma membrane"/>
    <property type="evidence" value="ECO:0007669"/>
    <property type="project" value="UniProtKB-SubCell"/>
</dbReference>
<reference evidence="21" key="1">
    <citation type="submission" date="2014-06" db="EMBL/GenBank/DDBJ databases">
        <authorList>
            <person name="Winans N.J."/>
            <person name="Newell P.D."/>
            <person name="Douglas A.E."/>
        </authorList>
    </citation>
    <scope>NUCLEOTIDE SEQUENCE [LARGE SCALE GENOMIC DNA]</scope>
    <source>
        <strain evidence="21">DmL_052</strain>
    </source>
</reference>
<evidence type="ECO:0000256" key="2">
    <source>
        <dbReference type="ARBA" id="ARBA00004651"/>
    </source>
</evidence>
<feature type="transmembrane region" description="Helical" evidence="19">
    <location>
        <begin position="40"/>
        <end position="61"/>
    </location>
</feature>
<evidence type="ECO:0000256" key="15">
    <source>
        <dbReference type="ARBA" id="ARBA00032605"/>
    </source>
</evidence>
<keyword evidence="9 19" id="KW-0808">Transferase</keyword>
<keyword evidence="12 19" id="KW-1133">Transmembrane helix</keyword>
<proteinExistence type="inferred from homology"/>
<evidence type="ECO:0000256" key="16">
    <source>
        <dbReference type="ARBA" id="ARBA00032853"/>
    </source>
</evidence>
<dbReference type="UniPathway" id="UPA00148">
    <property type="reaction ID" value="UER00238"/>
</dbReference>
<dbReference type="Proteomes" id="UP000194946">
    <property type="component" value="Unassembled WGS sequence"/>
</dbReference>
<evidence type="ECO:0000256" key="12">
    <source>
        <dbReference type="ARBA" id="ARBA00022989"/>
    </source>
</evidence>
<keyword evidence="7 19" id="KW-1003">Cell membrane</keyword>
<accession>A0A251ZTK3</accession>
<evidence type="ECO:0000313" key="21">
    <source>
        <dbReference type="Proteomes" id="UP000194946"/>
    </source>
</evidence>
<comment type="pathway">
    <text evidence="3 19">Cofactor biosynthesis; adenosylcobalamin biosynthesis; adenosylcobalamin from cob(II)yrinate a,c-diamide: step 7/7.</text>
</comment>
<evidence type="ECO:0000256" key="1">
    <source>
        <dbReference type="ARBA" id="ARBA00001946"/>
    </source>
</evidence>
<gene>
    <name evidence="19" type="primary">cobS</name>
    <name evidence="20" type="ORF">HK18_00305</name>
</gene>
<evidence type="ECO:0000256" key="9">
    <source>
        <dbReference type="ARBA" id="ARBA00022679"/>
    </source>
</evidence>
<feature type="transmembrane region" description="Helical" evidence="19">
    <location>
        <begin position="145"/>
        <end position="166"/>
    </location>
</feature>
<dbReference type="NCBIfam" id="TIGR00317">
    <property type="entry name" value="cobS"/>
    <property type="match status" value="1"/>
</dbReference>
<dbReference type="AlphaFoldDB" id="A0A251ZTK3"/>
<evidence type="ECO:0000256" key="14">
    <source>
        <dbReference type="ARBA" id="ARBA00025228"/>
    </source>
</evidence>
<evidence type="ECO:0000256" key="19">
    <source>
        <dbReference type="HAMAP-Rule" id="MF_00719"/>
    </source>
</evidence>
<evidence type="ECO:0000256" key="11">
    <source>
        <dbReference type="ARBA" id="ARBA00022842"/>
    </source>
</evidence>
<protein>
    <recommendedName>
        <fullName evidence="6 19">Adenosylcobinamide-GDP ribazoletransferase</fullName>
        <ecNumber evidence="5 19">2.7.8.26</ecNumber>
    </recommendedName>
    <alternativeName>
        <fullName evidence="16 19">Cobalamin synthase</fullName>
    </alternativeName>
    <alternativeName>
        <fullName evidence="15 19">Cobalamin-5'-phosphate synthase</fullName>
    </alternativeName>
</protein>
<organism evidence="20 21">
    <name type="scientific">Commensalibacter intestini</name>
    <dbReference type="NCBI Taxonomy" id="479936"/>
    <lineage>
        <taxon>Bacteria</taxon>
        <taxon>Pseudomonadati</taxon>
        <taxon>Pseudomonadota</taxon>
        <taxon>Alphaproteobacteria</taxon>
        <taxon>Acetobacterales</taxon>
        <taxon>Acetobacteraceae</taxon>
    </lineage>
</organism>
<evidence type="ECO:0000256" key="17">
    <source>
        <dbReference type="ARBA" id="ARBA00048623"/>
    </source>
</evidence>
<keyword evidence="21" id="KW-1185">Reference proteome</keyword>
<sequence length="259" mass="28671">MSLFFRKIHADLYCGLSFFSRLPVQWLYRSDFPFSFGRAIWTWPFVSFLLGSLISIFFFTASHYFPSPWIVAFLTLGFQLLLTGGLHEDGLADMADGFGGGKDQKHKLSIMRDSRLGSYGILILIIILGLQVSSLAFLAQYSYKAIPIIIIAAILSRMSILFPLYISKPARDDGLASTLKNMPLPATIIAAIVTLILTFLLAPLLCAIAYILLATLISMGIMLFSYRHIQGYTGDILGAIQVFVTTGILVTSTVFITLF</sequence>
<evidence type="ECO:0000256" key="5">
    <source>
        <dbReference type="ARBA" id="ARBA00013200"/>
    </source>
</evidence>
<evidence type="ECO:0000256" key="13">
    <source>
        <dbReference type="ARBA" id="ARBA00023136"/>
    </source>
</evidence>
<comment type="function">
    <text evidence="14 19">Joins adenosylcobinamide-GDP and alpha-ribazole to generate adenosylcobalamin (Ado-cobalamin). Also synthesizes adenosylcobalamin 5'-phosphate from adenosylcobinamide-GDP and alpha-ribazole 5'-phosphate.</text>
</comment>
<comment type="catalytic activity">
    <reaction evidence="18 19">
        <text>alpha-ribazole 5'-phosphate + adenosylcob(III)inamide-GDP = adenosylcob(III)alamin 5'-phosphate + GMP + H(+)</text>
        <dbReference type="Rhea" id="RHEA:23560"/>
        <dbReference type="ChEBI" id="CHEBI:15378"/>
        <dbReference type="ChEBI" id="CHEBI:57918"/>
        <dbReference type="ChEBI" id="CHEBI:58115"/>
        <dbReference type="ChEBI" id="CHEBI:60487"/>
        <dbReference type="ChEBI" id="CHEBI:60493"/>
        <dbReference type="EC" id="2.7.8.26"/>
    </reaction>
</comment>
<dbReference type="EMBL" id="JOPB01000010">
    <property type="protein sequence ID" value="OUI77986.1"/>
    <property type="molecule type" value="Genomic_DNA"/>
</dbReference>
<comment type="caution">
    <text evidence="20">The sequence shown here is derived from an EMBL/GenBank/DDBJ whole genome shotgun (WGS) entry which is preliminary data.</text>
</comment>
<dbReference type="GO" id="GO:0008818">
    <property type="term" value="F:cobalamin 5'-phosphate synthase activity"/>
    <property type="evidence" value="ECO:0007669"/>
    <property type="project" value="UniProtKB-UniRule"/>
</dbReference>
<evidence type="ECO:0000256" key="4">
    <source>
        <dbReference type="ARBA" id="ARBA00010561"/>
    </source>
</evidence>
<comment type="similarity">
    <text evidence="4 19">Belongs to the CobS family.</text>
</comment>
<dbReference type="HAMAP" id="MF_00719">
    <property type="entry name" value="CobS"/>
    <property type="match status" value="1"/>
</dbReference>
<dbReference type="PANTHER" id="PTHR34148">
    <property type="entry name" value="ADENOSYLCOBINAMIDE-GDP RIBAZOLETRANSFERASE"/>
    <property type="match status" value="1"/>
</dbReference>
<dbReference type="RefSeq" id="WP_086632552.1">
    <property type="nucleotide sequence ID" value="NZ_JOPB01000010.1"/>
</dbReference>
<dbReference type="GO" id="GO:0009236">
    <property type="term" value="P:cobalamin biosynthetic process"/>
    <property type="evidence" value="ECO:0007669"/>
    <property type="project" value="UniProtKB-UniRule"/>
</dbReference>
<comment type="subcellular location">
    <subcellularLocation>
        <location evidence="2 19">Cell membrane</location>
        <topology evidence="2 19">Multi-pass membrane protein</topology>
    </subcellularLocation>
</comment>
<evidence type="ECO:0000256" key="3">
    <source>
        <dbReference type="ARBA" id="ARBA00004663"/>
    </source>
</evidence>
<dbReference type="InterPro" id="IPR003805">
    <property type="entry name" value="CobS"/>
</dbReference>
<comment type="cofactor">
    <cofactor evidence="1 19">
        <name>Mg(2+)</name>
        <dbReference type="ChEBI" id="CHEBI:18420"/>
    </cofactor>
</comment>
<dbReference type="EC" id="2.7.8.26" evidence="5 19"/>
<dbReference type="GO" id="GO:0051073">
    <property type="term" value="F:adenosylcobinamide-GDP ribazoletransferase activity"/>
    <property type="evidence" value="ECO:0007669"/>
    <property type="project" value="UniProtKB-UniRule"/>
</dbReference>
<evidence type="ECO:0000256" key="7">
    <source>
        <dbReference type="ARBA" id="ARBA00022475"/>
    </source>
</evidence>